<evidence type="ECO:0000313" key="3">
    <source>
        <dbReference type="EMBL" id="WND02049.1"/>
    </source>
</evidence>
<evidence type="ECO:0000256" key="1">
    <source>
        <dbReference type="ARBA" id="ARBA00004328"/>
    </source>
</evidence>
<dbReference type="RefSeq" id="WP_310797884.1">
    <property type="nucleotide sequence ID" value="NZ_CP123872.1"/>
</dbReference>
<dbReference type="Gene3D" id="3.30.2320.10">
    <property type="entry name" value="hypothetical protein PF0899 domain"/>
    <property type="match status" value="1"/>
</dbReference>
<name>A0AA52H8P2_9PROT</name>
<dbReference type="Proteomes" id="UP001268683">
    <property type="component" value="Chromosome"/>
</dbReference>
<dbReference type="InterPro" id="IPR054612">
    <property type="entry name" value="Phage_capsid-like_C"/>
</dbReference>
<sequence>MELTDIKSAVDQYADAAETSMNSLQQRLEDVEMKMERPALLHSQQKVGETSLKSSHKHSFLRDFMIKGDASALRHVETKALSTTTGGDGGFAVPEIIDSQIEHLLKQLSPLRSLVKVKNIETSDYKKLVSIGGASSGWIGETGNRNVTDSPALKEIAITPGEIYANAAATQRALDDLQFDAESWLMDEVAEEFSLQESAAMVIGDGHHKPRGFLTAIMSDEKDEERDFGAIQFLSSGVEGAFPSENPADLLIDLIHCLKARYRKGAVFLMNSKTLSLIRKFKDSDGHFLWKASLKEGAPSLLLGYPVYEVEEMPDVANNSLSIAFGNFERGYLLVERSGTRVLRDPYSNKPYVHFYATRRIGGAVINSEAIKILKFGAT</sequence>
<proteinExistence type="predicted"/>
<gene>
    <name evidence="3" type="ORF">QGN29_10870</name>
</gene>
<dbReference type="SUPFAM" id="SSF56563">
    <property type="entry name" value="Major capsid protein gp5"/>
    <property type="match status" value="1"/>
</dbReference>
<accession>A0AA52H8P2</accession>
<evidence type="ECO:0000313" key="4">
    <source>
        <dbReference type="Proteomes" id="UP001268683"/>
    </source>
</evidence>
<protein>
    <submittedName>
        <fullName evidence="3">Phage major capsid protein</fullName>
    </submittedName>
</protein>
<dbReference type="KEGG" id="tmk:QGN29_10870"/>
<dbReference type="InterPro" id="IPR024455">
    <property type="entry name" value="Phage_capsid"/>
</dbReference>
<dbReference type="NCBIfam" id="TIGR01554">
    <property type="entry name" value="major_cap_HK97"/>
    <property type="match status" value="1"/>
</dbReference>
<organism evidence="3 4">
    <name type="scientific">Temperatibacter marinus</name>
    <dbReference type="NCBI Taxonomy" id="1456591"/>
    <lineage>
        <taxon>Bacteria</taxon>
        <taxon>Pseudomonadati</taxon>
        <taxon>Pseudomonadota</taxon>
        <taxon>Alphaproteobacteria</taxon>
        <taxon>Kordiimonadales</taxon>
        <taxon>Temperatibacteraceae</taxon>
        <taxon>Temperatibacter</taxon>
    </lineage>
</organism>
<comment type="subcellular location">
    <subcellularLocation>
        <location evidence="1">Virion</location>
    </subcellularLocation>
</comment>
<dbReference type="EMBL" id="CP123872">
    <property type="protein sequence ID" value="WND02049.1"/>
    <property type="molecule type" value="Genomic_DNA"/>
</dbReference>
<keyword evidence="4" id="KW-1185">Reference proteome</keyword>
<dbReference type="AlphaFoldDB" id="A0AA52H8P2"/>
<evidence type="ECO:0000259" key="2">
    <source>
        <dbReference type="Pfam" id="PF05065"/>
    </source>
</evidence>
<feature type="domain" description="Phage capsid-like C-terminal" evidence="2">
    <location>
        <begin position="89"/>
        <end position="376"/>
    </location>
</feature>
<reference evidence="3" key="1">
    <citation type="submission" date="2023-04" db="EMBL/GenBank/DDBJ databases">
        <title>Complete genome sequence of Temperatibacter marinus.</title>
        <authorList>
            <person name="Rong J.-C."/>
            <person name="Yi M.-L."/>
            <person name="Zhao Q."/>
        </authorList>
    </citation>
    <scope>NUCLEOTIDE SEQUENCE</scope>
    <source>
        <strain evidence="3">NBRC 110045</strain>
    </source>
</reference>
<dbReference type="Pfam" id="PF05065">
    <property type="entry name" value="Phage_capsid"/>
    <property type="match status" value="1"/>
</dbReference>